<organism evidence="4 5">
    <name type="scientific">Nasonia vitripennis</name>
    <name type="common">Parasitic wasp</name>
    <dbReference type="NCBI Taxonomy" id="7425"/>
    <lineage>
        <taxon>Eukaryota</taxon>
        <taxon>Metazoa</taxon>
        <taxon>Ecdysozoa</taxon>
        <taxon>Arthropoda</taxon>
        <taxon>Hexapoda</taxon>
        <taxon>Insecta</taxon>
        <taxon>Pterygota</taxon>
        <taxon>Neoptera</taxon>
        <taxon>Endopterygota</taxon>
        <taxon>Hymenoptera</taxon>
        <taxon>Apocrita</taxon>
        <taxon>Proctotrupomorpha</taxon>
        <taxon>Chalcidoidea</taxon>
        <taxon>Pteromalidae</taxon>
        <taxon>Pteromalinae</taxon>
        <taxon>Nasonia</taxon>
    </lineage>
</organism>
<dbReference type="SMART" id="SM00875">
    <property type="entry name" value="BACK"/>
    <property type="match status" value="1"/>
</dbReference>
<evidence type="ECO:0000256" key="1">
    <source>
        <dbReference type="SAM" id="MobiDB-lite"/>
    </source>
</evidence>
<dbReference type="CDD" id="cd23767">
    <property type="entry name" value="IQCD"/>
    <property type="match status" value="1"/>
</dbReference>
<dbReference type="KEGG" id="nvi:100115442"/>
<dbReference type="SMR" id="A0A7M7LUL0"/>
<dbReference type="InterPro" id="IPR011705">
    <property type="entry name" value="BACK"/>
</dbReference>
<feature type="compositionally biased region" description="Basic and acidic residues" evidence="1">
    <location>
        <begin position="198"/>
        <end position="207"/>
    </location>
</feature>
<dbReference type="InParanoid" id="A0A7M7LUL0"/>
<dbReference type="InterPro" id="IPR011333">
    <property type="entry name" value="SKP1/BTB/POZ_sf"/>
</dbReference>
<accession>A0A7M7LUL0</accession>
<feature type="compositionally biased region" description="Basic and acidic residues" evidence="1">
    <location>
        <begin position="1196"/>
        <end position="1207"/>
    </location>
</feature>
<dbReference type="Gene3D" id="1.20.5.190">
    <property type="match status" value="1"/>
</dbReference>
<feature type="compositionally biased region" description="Basic and acidic residues" evidence="1">
    <location>
        <begin position="951"/>
        <end position="962"/>
    </location>
</feature>
<keyword evidence="5" id="KW-1185">Reference proteome</keyword>
<feature type="region of interest" description="Disordered" evidence="1">
    <location>
        <begin position="359"/>
        <end position="379"/>
    </location>
</feature>
<feature type="region of interest" description="Disordered" evidence="1">
    <location>
        <begin position="1056"/>
        <end position="1076"/>
    </location>
</feature>
<feature type="region of interest" description="Disordered" evidence="1">
    <location>
        <begin position="192"/>
        <end position="228"/>
    </location>
</feature>
<dbReference type="CDD" id="cd18186">
    <property type="entry name" value="BTB_POZ_ZBTB_KLHL-like"/>
    <property type="match status" value="1"/>
</dbReference>
<dbReference type="Gene3D" id="3.30.710.10">
    <property type="entry name" value="Potassium Channel Kv1.1, Chain A"/>
    <property type="match status" value="1"/>
</dbReference>
<dbReference type="GeneID" id="100115442"/>
<dbReference type="RefSeq" id="XP_008209339.1">
    <property type="nucleotide sequence ID" value="XM_008211117.3"/>
</dbReference>
<dbReference type="PANTHER" id="PTHR22667:SF0">
    <property type="entry name" value="AT01380P-RELATED"/>
    <property type="match status" value="1"/>
</dbReference>
<feature type="domain" description="BACK" evidence="3">
    <location>
        <begin position="576"/>
        <end position="677"/>
    </location>
</feature>
<feature type="compositionally biased region" description="Basic and acidic residues" evidence="1">
    <location>
        <begin position="1"/>
        <end position="23"/>
    </location>
</feature>
<feature type="compositionally biased region" description="Basic residues" evidence="1">
    <location>
        <begin position="138"/>
        <end position="153"/>
    </location>
</feature>
<feature type="region of interest" description="Disordered" evidence="1">
    <location>
        <begin position="1132"/>
        <end position="1161"/>
    </location>
</feature>
<feature type="domain" description="BTB" evidence="2">
    <location>
        <begin position="474"/>
        <end position="569"/>
    </location>
</feature>
<feature type="compositionally biased region" description="Basic and acidic residues" evidence="1">
    <location>
        <begin position="61"/>
        <end position="75"/>
    </location>
</feature>
<dbReference type="Pfam" id="PF07707">
    <property type="entry name" value="BACK"/>
    <property type="match status" value="1"/>
</dbReference>
<feature type="compositionally biased region" description="Polar residues" evidence="1">
    <location>
        <begin position="29"/>
        <end position="47"/>
    </location>
</feature>
<dbReference type="SMART" id="SM00015">
    <property type="entry name" value="IQ"/>
    <property type="match status" value="1"/>
</dbReference>
<name>A0A7M7LUL0_NASVI</name>
<dbReference type="Gene3D" id="1.25.40.420">
    <property type="match status" value="1"/>
</dbReference>
<feature type="compositionally biased region" description="Polar residues" evidence="1">
    <location>
        <begin position="819"/>
        <end position="829"/>
    </location>
</feature>
<feature type="compositionally biased region" description="Low complexity" evidence="1">
    <location>
        <begin position="122"/>
        <end position="131"/>
    </location>
</feature>
<evidence type="ECO:0000259" key="2">
    <source>
        <dbReference type="SMART" id="SM00225"/>
    </source>
</evidence>
<feature type="region of interest" description="Disordered" evidence="1">
    <location>
        <begin position="1"/>
        <end position="154"/>
    </location>
</feature>
<feature type="region of interest" description="Disordered" evidence="1">
    <location>
        <begin position="900"/>
        <end position="965"/>
    </location>
</feature>
<feature type="compositionally biased region" description="Basic and acidic residues" evidence="1">
    <location>
        <begin position="900"/>
        <end position="920"/>
    </location>
</feature>
<evidence type="ECO:0000313" key="5">
    <source>
        <dbReference type="Proteomes" id="UP000002358"/>
    </source>
</evidence>
<reference evidence="4" key="1">
    <citation type="submission" date="2021-01" db="UniProtKB">
        <authorList>
            <consortium name="EnsemblMetazoa"/>
        </authorList>
    </citation>
    <scope>IDENTIFICATION</scope>
</reference>
<evidence type="ECO:0000259" key="3">
    <source>
        <dbReference type="SMART" id="SM00875"/>
    </source>
</evidence>
<sequence length="1207" mass="135500">MRRGPHRCDRKVVESSNEDESRVPPEPSHPNSRSARPTRNFRQVSRRTAQERDVGPPSFPEHIRPTAHESVETKLPRRRLKSTGSDEIQKRSGAAKHRCRDKHVDRHRASFVAAAGTKCPHSRSSSSSSSRELCDKGRRLRRRQRRRSSKPRHTLIAAAQRRKLGRSLRRCSSSDNSKSSLIVLYRGGGAAAVADSSPDTRKSREDLTSDSVGSRVPQSSRALPATRPRVENRAASCTCCCVPKPRRRIVSKSAEFRYCRALEEEPCFDFALETSSLMAQRSGQQRSENLEPHLGLLMQHLQSKAAGDGQLNRIDSQRVFPFQDTPSGNLKIIPNQVVFESKKVSVLVAEPRHAKVNVKAERGDQASASRPREIDLPPGVTASTVDRLQAQHRLPAVPSECRPRTQPVNREKMLQQRDEAKQTVVQNGPVIRDVPLATLGFTSEQPIDWKNISLPEKTDLYQELSQRITTYKNADCIVRIGNDEFHCHLLVLQSYSAFFDDKNVKEIDLAGSSVTSRAFSIIYDWMISPTSESCHLLRRDNILEIFLAAQHLGIKELEEQCWAFIDNDELFSEDTAFLLYLEARKIGNTAVMELMVPRIMKFFLMLVSTKDFLELAVEELCLLLRSNYISVNSEMEVLMSAVRWLMHDWEGRKPYLLDVMKCVRFGLIAPWQLVDVKRNPENPEFMELMSYPEIQKMVDDGLAFVIIKYWYGNQTEDYYHWIDLLGLTEPTNRNWAGEDKNYVTYREFLLYLEEYQRTKISELKNKKSSQEKPSPPSSPPKEDSSSQQSTPPARARINHQNSKAGENSSSPSNSRPSKHSTTTDASGNNVPHAVPPCMMMPPEVLGQYLSSMGRNGAKPVTGDVRKCSKSGMNTCCAKRFSGGGEFPIKLIVRAACRPDTEKNSLPDVKSKLPKQRRDSVLKPGSKYLYSRQSLSSSLSNSPRKLPSTGRSGERSDSSKSEEEAATSIQAVYRGYKTRRKLKEITKESACYEQTANLHKFEPVKVALLYSDSRSEQGETLDKTPAFVEREDNHVSAEIQMSQLSRDENCRAIETIMPPPAYSPANEEKTSTDTATDPDEAAACLARNEDRSNAALERNNKKKTLHCSTGELRKKLRKLRKCAAKKARSSSLQFSGRIDRSDYGRRARGRVQSGAAGPGRLTVGNSSRCASSFSGLLSTGRIYLAGDRTNWTPRAGSDSHGRAEGAAC</sequence>
<dbReference type="CDD" id="cd14733">
    <property type="entry name" value="BACK"/>
    <property type="match status" value="1"/>
</dbReference>
<dbReference type="Pfam" id="PF00612">
    <property type="entry name" value="IQ"/>
    <property type="match status" value="1"/>
</dbReference>
<dbReference type="SMART" id="SM00225">
    <property type="entry name" value="BTB"/>
    <property type="match status" value="1"/>
</dbReference>
<dbReference type="Proteomes" id="UP000002358">
    <property type="component" value="Chromosome 2"/>
</dbReference>
<dbReference type="SUPFAM" id="SSF54695">
    <property type="entry name" value="POZ domain"/>
    <property type="match status" value="1"/>
</dbReference>
<evidence type="ECO:0000313" key="4">
    <source>
        <dbReference type="EnsemblMetazoa" id="XP_008209339"/>
    </source>
</evidence>
<protein>
    <submittedName>
        <fullName evidence="4">Uncharacterized protein</fullName>
    </submittedName>
</protein>
<feature type="region of interest" description="Disordered" evidence="1">
    <location>
        <begin position="762"/>
        <end position="838"/>
    </location>
</feature>
<dbReference type="InterPro" id="IPR000048">
    <property type="entry name" value="IQ_motif_EF-hand-BS"/>
</dbReference>
<dbReference type="InterPro" id="IPR000210">
    <property type="entry name" value="BTB/POZ_dom"/>
</dbReference>
<dbReference type="PANTHER" id="PTHR22667">
    <property type="entry name" value="AT01380P-RELATED"/>
    <property type="match status" value="1"/>
</dbReference>
<feature type="compositionally biased region" description="Basic and acidic residues" evidence="1">
    <location>
        <begin position="359"/>
        <end position="375"/>
    </location>
</feature>
<dbReference type="PROSITE" id="PS50096">
    <property type="entry name" value="IQ"/>
    <property type="match status" value="1"/>
</dbReference>
<proteinExistence type="predicted"/>
<dbReference type="Pfam" id="PF00651">
    <property type="entry name" value="BTB"/>
    <property type="match status" value="1"/>
</dbReference>
<feature type="region of interest" description="Disordered" evidence="1">
    <location>
        <begin position="1187"/>
        <end position="1207"/>
    </location>
</feature>
<dbReference type="AlphaFoldDB" id="A0A7M7LUL0"/>
<feature type="compositionally biased region" description="Low complexity" evidence="1">
    <location>
        <begin position="925"/>
        <end position="947"/>
    </location>
</feature>
<feature type="compositionally biased region" description="Polar residues" evidence="1">
    <location>
        <begin position="209"/>
        <end position="221"/>
    </location>
</feature>
<dbReference type="EnsemblMetazoa" id="XM_008211117">
    <property type="protein sequence ID" value="XP_008209339"/>
    <property type="gene ID" value="LOC100115442"/>
</dbReference>
<dbReference type="OrthoDB" id="6350321at2759"/>